<dbReference type="InterPro" id="IPR017938">
    <property type="entry name" value="Riboflavin_synthase-like_b-brl"/>
</dbReference>
<feature type="compositionally biased region" description="Basic and acidic residues" evidence="3">
    <location>
        <begin position="844"/>
        <end position="866"/>
    </location>
</feature>
<evidence type="ECO:0000256" key="2">
    <source>
        <dbReference type="ARBA" id="ARBA00023014"/>
    </source>
</evidence>
<dbReference type="Pfam" id="PF17799">
    <property type="entry name" value="RRM_Rrp7"/>
    <property type="match status" value="1"/>
</dbReference>
<dbReference type="SUPFAM" id="SSF63380">
    <property type="entry name" value="Riboflavin synthase domain-like"/>
    <property type="match status" value="1"/>
</dbReference>
<dbReference type="CDD" id="cd06185">
    <property type="entry name" value="PDR_like"/>
    <property type="match status" value="1"/>
</dbReference>
<accession>A0AAD9YC54</accession>
<dbReference type="GO" id="GO:0030151">
    <property type="term" value="F:molybdenum ion binding"/>
    <property type="evidence" value="ECO:0007669"/>
    <property type="project" value="InterPro"/>
</dbReference>
<keyword evidence="2" id="KW-0411">Iron-sulfur</keyword>
<evidence type="ECO:0000259" key="6">
    <source>
        <dbReference type="PROSITE" id="PS51384"/>
    </source>
</evidence>
<feature type="domain" description="FAD-binding FR-type" evidence="6">
    <location>
        <begin position="240"/>
        <end position="351"/>
    </location>
</feature>
<dbReference type="InterPro" id="IPR006058">
    <property type="entry name" value="2Fe2S_fd_BS"/>
</dbReference>
<dbReference type="PROSITE" id="PS51384">
    <property type="entry name" value="FAD_FR"/>
    <property type="match status" value="1"/>
</dbReference>
<feature type="compositionally biased region" description="Basic and acidic residues" evidence="3">
    <location>
        <begin position="802"/>
        <end position="818"/>
    </location>
</feature>
<dbReference type="PROSITE" id="PS51085">
    <property type="entry name" value="2FE2S_FER_2"/>
    <property type="match status" value="1"/>
</dbReference>
<dbReference type="Pfam" id="PF12923">
    <property type="entry name" value="RRP7"/>
    <property type="match status" value="1"/>
</dbReference>
<dbReference type="Gene3D" id="3.10.20.30">
    <property type="match status" value="1"/>
</dbReference>
<keyword evidence="1" id="KW-0408">Iron</keyword>
<dbReference type="PRINTS" id="PR00409">
    <property type="entry name" value="PHDIOXRDTASE"/>
</dbReference>
<dbReference type="AlphaFoldDB" id="A0AAD9YC54"/>
<dbReference type="PROSITE" id="PS00197">
    <property type="entry name" value="2FE2S_FER_1"/>
    <property type="match status" value="1"/>
</dbReference>
<feature type="domain" description="MOSC" evidence="5">
    <location>
        <begin position="39"/>
        <end position="178"/>
    </location>
</feature>
<comment type="caution">
    <text evidence="7">The sequence shown here is derived from an EMBL/GenBank/DDBJ whole genome shotgun (WGS) entry which is preliminary data.</text>
</comment>
<dbReference type="CDD" id="cd00207">
    <property type="entry name" value="fer2"/>
    <property type="match status" value="1"/>
</dbReference>
<feature type="region of interest" description="Disordered" evidence="3">
    <location>
        <begin position="784"/>
        <end position="818"/>
    </location>
</feature>
<dbReference type="PANTHER" id="PTHR30212:SF2">
    <property type="entry name" value="PROTEIN YIIM"/>
    <property type="match status" value="1"/>
</dbReference>
<sequence>MGASEQVDLRAPFVSDTLLEVRTSTMKKMPGLEIESGIDKNLRNGPIRVSFLGLEDDEHDPTFHGGVDKAIHGYCSSHYPGWQTEFPAAADRFQPGGFGENFVTKHMNERNVCIGDVIAVGDEVVLQVSLPRQPCFKLNHRFQLKNFAPNTYKTSRTGWYYRVLKEGTVKAGDEIKLVERKWPAWTIERVQEFLHRDQSNLKMNEELSQIEDMGKESRCAFQRRVAKAKAQAKKTKEKGEEWRDYKIVDKRRETSRVSSFTLESASGDAQTEVDMEGAHTRIKLPNGLLRSYSIVSGEPKRFELGIALEDKSRGGSRWFHESANIGDTVKVGRITTDVKVASASSNHVFIVGGIGITAFMALMEAYHEVHYNFELHYGIRSADDVPFRSRLESFGKSARIYDGSKGERMDIGDIMRTLKWNSHVYVCGPTRMMEAAKKAAEDCGLDATDVHYEAFAADTTGDPFEVEVSNRDGKVLKVSEDETLLEVIKRDIGDLESSCEVGNCGTCKVVLKAGRVDHRGTALSPEEKTESMLSCRTRQDIFDVTRPATAVATMPSTESQGDGFFLLPVKIPALPSCPINAVHEIRVRRNAPKIPTEIDDRSLFLKNVPVDSTEAHFRQVFAALVGPGRFEDIAFEDERKAAAAIDPAQAVKVSNFGKKRKRGEQEAEERAKEEEVARLPDIWTRRLRKSGSSAIVLLADDKSVELVLKAIKKANKSKKYPVWGEGVSEDLAELGPQWISTHLQLSRCDKVATQKSVHAFFNVFNRKEKEAQEMAKRLRNEPDEDGFVTVTRGGRAAPASKNEAEEARQKMVDKAAKKKSETTDFYRFQMRERRKAEQAALMQRFDEDRKKVDAMREKRGKFRPET</sequence>
<evidence type="ECO:0000256" key="3">
    <source>
        <dbReference type="SAM" id="MobiDB-lite"/>
    </source>
</evidence>
<feature type="domain" description="2Fe-2S ferredoxin-type" evidence="4">
    <location>
        <begin position="464"/>
        <end position="557"/>
    </location>
</feature>
<dbReference type="EMBL" id="VYYT01000222">
    <property type="protein sequence ID" value="KAK2755256.1"/>
    <property type="molecule type" value="Genomic_DNA"/>
</dbReference>
<dbReference type="InterPro" id="IPR039261">
    <property type="entry name" value="FNR_nucleotide-bd"/>
</dbReference>
<keyword evidence="1" id="KW-0001">2Fe-2S</keyword>
<dbReference type="InterPro" id="IPR012675">
    <property type="entry name" value="Beta-grasp_dom_sf"/>
</dbReference>
<dbReference type="SUPFAM" id="SSF50800">
    <property type="entry name" value="PK beta-barrel domain-like"/>
    <property type="match status" value="1"/>
</dbReference>
<dbReference type="InterPro" id="IPR040447">
    <property type="entry name" value="RRM_Rrp7"/>
</dbReference>
<dbReference type="PANTHER" id="PTHR30212">
    <property type="entry name" value="PROTEIN YIIM"/>
    <property type="match status" value="1"/>
</dbReference>
<dbReference type="InterPro" id="IPR011037">
    <property type="entry name" value="Pyrv_Knase-like_insert_dom_sf"/>
</dbReference>
<dbReference type="Gene3D" id="6.10.250.1770">
    <property type="match status" value="1"/>
</dbReference>
<dbReference type="GO" id="GO:0051537">
    <property type="term" value="F:2 iron, 2 sulfur cluster binding"/>
    <property type="evidence" value="ECO:0007669"/>
    <property type="project" value="UniProtKB-KW"/>
</dbReference>
<dbReference type="InterPro" id="IPR017927">
    <property type="entry name" value="FAD-bd_FR_type"/>
</dbReference>
<proteinExistence type="predicted"/>
<dbReference type="InterPro" id="IPR005302">
    <property type="entry name" value="MoCF_Sase_C"/>
</dbReference>
<dbReference type="InterPro" id="IPR024326">
    <property type="entry name" value="RRP7_C"/>
</dbReference>
<dbReference type="Gene3D" id="2.40.30.10">
    <property type="entry name" value="Translation factors"/>
    <property type="match status" value="1"/>
</dbReference>
<gene>
    <name evidence="7" type="ORF">CKAH01_01148</name>
</gene>
<dbReference type="Proteomes" id="UP001281614">
    <property type="component" value="Unassembled WGS sequence"/>
</dbReference>
<evidence type="ECO:0000256" key="1">
    <source>
        <dbReference type="ARBA" id="ARBA00022714"/>
    </source>
</evidence>
<dbReference type="GO" id="GO:0030170">
    <property type="term" value="F:pyridoxal phosphate binding"/>
    <property type="evidence" value="ECO:0007669"/>
    <property type="project" value="InterPro"/>
</dbReference>
<dbReference type="InterPro" id="IPR052353">
    <property type="entry name" value="Benzoxazolinone_Detox_Enz"/>
</dbReference>
<dbReference type="InterPro" id="IPR001041">
    <property type="entry name" value="2Fe-2S_ferredoxin-type"/>
</dbReference>
<organism evidence="7 8">
    <name type="scientific">Colletotrichum kahawae</name>
    <name type="common">Coffee berry disease fungus</name>
    <dbReference type="NCBI Taxonomy" id="34407"/>
    <lineage>
        <taxon>Eukaryota</taxon>
        <taxon>Fungi</taxon>
        <taxon>Dikarya</taxon>
        <taxon>Ascomycota</taxon>
        <taxon>Pezizomycotina</taxon>
        <taxon>Sordariomycetes</taxon>
        <taxon>Hypocreomycetidae</taxon>
        <taxon>Glomerellales</taxon>
        <taxon>Glomerellaceae</taxon>
        <taxon>Colletotrichum</taxon>
        <taxon>Colletotrichum gloeosporioides species complex</taxon>
    </lineage>
</organism>
<dbReference type="CDD" id="cd12293">
    <property type="entry name" value="dRRM_Rrp7p"/>
    <property type="match status" value="1"/>
</dbReference>
<dbReference type="InterPro" id="IPR036010">
    <property type="entry name" value="2Fe-2S_ferredoxin-like_sf"/>
</dbReference>
<evidence type="ECO:0000259" key="4">
    <source>
        <dbReference type="PROSITE" id="PS51085"/>
    </source>
</evidence>
<keyword evidence="8" id="KW-1185">Reference proteome</keyword>
<keyword evidence="1" id="KW-0479">Metal-binding</keyword>
<name>A0AAD9YC54_COLKA</name>
<protein>
    <submittedName>
        <fullName evidence="7">Vanillate o-demethylase</fullName>
    </submittedName>
</protein>
<evidence type="ECO:0000259" key="5">
    <source>
        <dbReference type="PROSITE" id="PS51340"/>
    </source>
</evidence>
<dbReference type="Gene3D" id="2.40.33.20">
    <property type="entry name" value="PK beta-barrel domain-like"/>
    <property type="match status" value="1"/>
</dbReference>
<dbReference type="GO" id="GO:0016491">
    <property type="term" value="F:oxidoreductase activity"/>
    <property type="evidence" value="ECO:0007669"/>
    <property type="project" value="InterPro"/>
</dbReference>
<dbReference type="PROSITE" id="PS51340">
    <property type="entry name" value="MOSC"/>
    <property type="match status" value="1"/>
</dbReference>
<feature type="region of interest" description="Disordered" evidence="3">
    <location>
        <begin position="839"/>
        <end position="866"/>
    </location>
</feature>
<reference evidence="7" key="1">
    <citation type="submission" date="2023-02" db="EMBL/GenBank/DDBJ databases">
        <title>Colletotrichum kahawae CIFC_Que2 genome sequencing and assembly.</title>
        <authorList>
            <person name="Baroncelli R."/>
        </authorList>
    </citation>
    <scope>NUCLEOTIDE SEQUENCE</scope>
    <source>
        <strain evidence="7">CIFC_Que2</strain>
    </source>
</reference>
<dbReference type="Pfam" id="PF00111">
    <property type="entry name" value="Fer2"/>
    <property type="match status" value="1"/>
</dbReference>
<dbReference type="Gene3D" id="3.40.50.80">
    <property type="entry name" value="Nucleotide-binding domain of ferredoxin-NADP reductase (FNR) module"/>
    <property type="match status" value="1"/>
</dbReference>
<evidence type="ECO:0000313" key="7">
    <source>
        <dbReference type="EMBL" id="KAK2755256.1"/>
    </source>
</evidence>
<dbReference type="Pfam" id="PF03473">
    <property type="entry name" value="MOSC"/>
    <property type="match status" value="1"/>
</dbReference>
<dbReference type="SUPFAM" id="SSF54292">
    <property type="entry name" value="2Fe-2S ferredoxin-like"/>
    <property type="match status" value="1"/>
</dbReference>
<evidence type="ECO:0000313" key="8">
    <source>
        <dbReference type="Proteomes" id="UP001281614"/>
    </source>
</evidence>
<dbReference type="SUPFAM" id="SSF52343">
    <property type="entry name" value="Ferredoxin reductase-like, C-terminal NADP-linked domain"/>
    <property type="match status" value="1"/>
</dbReference>
<dbReference type="CDD" id="cd12950">
    <property type="entry name" value="RRP7_Rrp7p"/>
    <property type="match status" value="1"/>
</dbReference>